<evidence type="ECO:0000256" key="7">
    <source>
        <dbReference type="ARBA" id="ARBA00022840"/>
    </source>
</evidence>
<dbReference type="HOGENOM" id="CLU_045532_1_2_0"/>
<dbReference type="NCBIfam" id="TIGR00147">
    <property type="entry name" value="YegS/Rv2252/BmrU family lipid kinase"/>
    <property type="match status" value="1"/>
</dbReference>
<keyword evidence="14" id="KW-1185">Reference proteome</keyword>
<dbReference type="EMBL" id="DF820466">
    <property type="protein sequence ID" value="GAK57494.1"/>
    <property type="molecule type" value="Genomic_DNA"/>
</dbReference>
<dbReference type="SUPFAM" id="SSF111331">
    <property type="entry name" value="NAD kinase/diacylglycerol kinase-like"/>
    <property type="match status" value="1"/>
</dbReference>
<dbReference type="InterPro" id="IPR005218">
    <property type="entry name" value="Diacylglycerol/lipid_kinase"/>
</dbReference>
<dbReference type="PANTHER" id="PTHR12358:SF106">
    <property type="entry name" value="LIPID KINASE YEGS"/>
    <property type="match status" value="1"/>
</dbReference>
<keyword evidence="6 13" id="KW-0418">Kinase</keyword>
<keyword evidence="9" id="KW-0443">Lipid metabolism</keyword>
<dbReference type="GO" id="GO:0016301">
    <property type="term" value="F:kinase activity"/>
    <property type="evidence" value="ECO:0007669"/>
    <property type="project" value="UniProtKB-KW"/>
</dbReference>
<keyword evidence="11" id="KW-1208">Phospholipid metabolism</keyword>
<dbReference type="InterPro" id="IPR017438">
    <property type="entry name" value="ATP-NAD_kinase_N"/>
</dbReference>
<keyword evidence="2" id="KW-0444">Lipid biosynthesis</keyword>
<sequence length="344" mass="37536">MKILCILNPIAGGGRTAAQVSAAIHHIFRDAGIEYDIVYTQHSGDGLAIAKHAEKNAYSHVIAVGGDGTINEIATGLIGTDLILAIIPVGSGNGLARALQIPFDYQEACQLLLHGTSRAIDVGQVNDRYFFATSGIGFDAYVGKQYNEHLGHSRGILPYFQIAATEYFHYTPQKITLEYQGKTFTCTPFVLTVANVEQYGGGAIIAPEAAPDDGLFDVVIIPQTPLLKTVYHLPRLFNGTIDTLPDFITHKTAALTITRPEPGPVHVDGETFLAGQSLEYTLLPQALRIQVPEKTVPRSTPKKPGKSFSGNTLELLEKLSRLKDRGILTDEEFEEQKRKLLERL</sequence>
<evidence type="ECO:0000256" key="3">
    <source>
        <dbReference type="ARBA" id="ARBA00022679"/>
    </source>
</evidence>
<dbReference type="Pfam" id="PF09851">
    <property type="entry name" value="SHOCT"/>
    <property type="match status" value="1"/>
</dbReference>
<evidence type="ECO:0000256" key="1">
    <source>
        <dbReference type="ARBA" id="ARBA00001946"/>
    </source>
</evidence>
<keyword evidence="10" id="KW-0594">Phospholipid biosynthesis</keyword>
<feature type="domain" description="DAGKc" evidence="12">
    <location>
        <begin position="1"/>
        <end position="129"/>
    </location>
</feature>
<dbReference type="GO" id="GO:0005524">
    <property type="term" value="F:ATP binding"/>
    <property type="evidence" value="ECO:0007669"/>
    <property type="project" value="UniProtKB-KW"/>
</dbReference>
<dbReference type="Proteomes" id="UP000030661">
    <property type="component" value="Unassembled WGS sequence"/>
</dbReference>
<evidence type="ECO:0000256" key="10">
    <source>
        <dbReference type="ARBA" id="ARBA00023209"/>
    </source>
</evidence>
<evidence type="ECO:0000256" key="9">
    <source>
        <dbReference type="ARBA" id="ARBA00023098"/>
    </source>
</evidence>
<dbReference type="GO" id="GO:0008654">
    <property type="term" value="P:phospholipid biosynthetic process"/>
    <property type="evidence" value="ECO:0007669"/>
    <property type="project" value="UniProtKB-KW"/>
</dbReference>
<evidence type="ECO:0000256" key="4">
    <source>
        <dbReference type="ARBA" id="ARBA00022723"/>
    </source>
</evidence>
<dbReference type="Pfam" id="PF00781">
    <property type="entry name" value="DAGK_cat"/>
    <property type="match status" value="1"/>
</dbReference>
<proteinExistence type="predicted"/>
<dbReference type="PANTHER" id="PTHR12358">
    <property type="entry name" value="SPHINGOSINE KINASE"/>
    <property type="match status" value="1"/>
</dbReference>
<dbReference type="SMART" id="SM00046">
    <property type="entry name" value="DAGKc"/>
    <property type="match status" value="1"/>
</dbReference>
<dbReference type="InterPro" id="IPR050187">
    <property type="entry name" value="Lipid_Phosphate_FormReg"/>
</dbReference>
<evidence type="ECO:0000313" key="13">
    <source>
        <dbReference type="EMBL" id="GAK57494.1"/>
    </source>
</evidence>
<dbReference type="STRING" id="1499967.U27_04461"/>
<protein>
    <submittedName>
        <fullName evidence="13">Diacylglycerol kinase catalytic region</fullName>
    </submittedName>
</protein>
<dbReference type="InterPro" id="IPR001206">
    <property type="entry name" value="Diacylglycerol_kinase_cat_dom"/>
</dbReference>
<dbReference type="Pfam" id="PF19279">
    <property type="entry name" value="YegS_C"/>
    <property type="match status" value="1"/>
</dbReference>
<reference evidence="13" key="1">
    <citation type="journal article" date="2015" name="PeerJ">
        <title>First genomic representation of candidate bacterial phylum KSB3 points to enhanced environmental sensing as a trigger of wastewater bulking.</title>
        <authorList>
            <person name="Sekiguchi Y."/>
            <person name="Ohashi A."/>
            <person name="Parks D.H."/>
            <person name="Yamauchi T."/>
            <person name="Tyson G.W."/>
            <person name="Hugenholtz P."/>
        </authorList>
    </citation>
    <scope>NUCLEOTIDE SEQUENCE [LARGE SCALE GENOMIC DNA]</scope>
</reference>
<dbReference type="eggNOG" id="COG1597">
    <property type="taxonomic scope" value="Bacteria"/>
</dbReference>
<gene>
    <name evidence="13" type="ORF">U27_04461</name>
</gene>
<organism evidence="13">
    <name type="scientific">Vecturithrix granuli</name>
    <dbReference type="NCBI Taxonomy" id="1499967"/>
    <lineage>
        <taxon>Bacteria</taxon>
        <taxon>Candidatus Moduliflexota</taxon>
        <taxon>Candidatus Vecturitrichia</taxon>
        <taxon>Candidatus Vecturitrichales</taxon>
        <taxon>Candidatus Vecturitrichaceae</taxon>
        <taxon>Candidatus Vecturithrix</taxon>
    </lineage>
</organism>
<comment type="cofactor">
    <cofactor evidence="1">
        <name>Mg(2+)</name>
        <dbReference type="ChEBI" id="CHEBI:18420"/>
    </cofactor>
</comment>
<dbReference type="PROSITE" id="PS50146">
    <property type="entry name" value="DAGK"/>
    <property type="match status" value="1"/>
</dbReference>
<dbReference type="AlphaFoldDB" id="A0A081BYT9"/>
<evidence type="ECO:0000256" key="8">
    <source>
        <dbReference type="ARBA" id="ARBA00022842"/>
    </source>
</evidence>
<evidence type="ECO:0000313" key="14">
    <source>
        <dbReference type="Proteomes" id="UP000030661"/>
    </source>
</evidence>
<keyword evidence="5" id="KW-0547">Nucleotide-binding</keyword>
<keyword evidence="7" id="KW-0067">ATP-binding</keyword>
<accession>A0A081BYT9</accession>
<keyword evidence="3" id="KW-0808">Transferase</keyword>
<dbReference type="Gene3D" id="2.60.200.40">
    <property type="match status" value="1"/>
</dbReference>
<evidence type="ECO:0000256" key="5">
    <source>
        <dbReference type="ARBA" id="ARBA00022741"/>
    </source>
</evidence>
<evidence type="ECO:0000259" key="12">
    <source>
        <dbReference type="PROSITE" id="PS50146"/>
    </source>
</evidence>
<dbReference type="GO" id="GO:0005886">
    <property type="term" value="C:plasma membrane"/>
    <property type="evidence" value="ECO:0007669"/>
    <property type="project" value="TreeGrafter"/>
</dbReference>
<dbReference type="InterPro" id="IPR018649">
    <property type="entry name" value="SHOCT"/>
</dbReference>
<dbReference type="InterPro" id="IPR045540">
    <property type="entry name" value="YegS/DAGK_C"/>
</dbReference>
<evidence type="ECO:0000256" key="2">
    <source>
        <dbReference type="ARBA" id="ARBA00022516"/>
    </source>
</evidence>
<name>A0A081BYT9_VECG1</name>
<dbReference type="GO" id="GO:0046872">
    <property type="term" value="F:metal ion binding"/>
    <property type="evidence" value="ECO:0007669"/>
    <property type="project" value="UniProtKB-KW"/>
</dbReference>
<evidence type="ECO:0000256" key="11">
    <source>
        <dbReference type="ARBA" id="ARBA00023264"/>
    </source>
</evidence>
<evidence type="ECO:0000256" key="6">
    <source>
        <dbReference type="ARBA" id="ARBA00022777"/>
    </source>
</evidence>
<dbReference type="Gene3D" id="3.40.50.10330">
    <property type="entry name" value="Probable inorganic polyphosphate/atp-NAD kinase, domain 1"/>
    <property type="match status" value="1"/>
</dbReference>
<keyword evidence="4" id="KW-0479">Metal-binding</keyword>
<dbReference type="InterPro" id="IPR016064">
    <property type="entry name" value="NAD/diacylglycerol_kinase_sf"/>
</dbReference>
<keyword evidence="8" id="KW-0460">Magnesium</keyword>